<protein>
    <submittedName>
        <fullName evidence="1">General transcription factor 3C polypeptide 2</fullName>
    </submittedName>
</protein>
<proteinExistence type="predicted"/>
<accession>A0A8X6PHM8</accession>
<keyword evidence="2" id="KW-1185">Reference proteome</keyword>
<evidence type="ECO:0000313" key="2">
    <source>
        <dbReference type="Proteomes" id="UP000887013"/>
    </source>
</evidence>
<comment type="caution">
    <text evidence="1">The sequence shown here is derived from an EMBL/GenBank/DDBJ whole genome shotgun (WGS) entry which is preliminary data.</text>
</comment>
<dbReference type="Proteomes" id="UP000887013">
    <property type="component" value="Unassembled WGS sequence"/>
</dbReference>
<dbReference type="AlphaFoldDB" id="A0A8X6PHM8"/>
<feature type="non-terminal residue" evidence="1">
    <location>
        <position position="542"/>
    </location>
</feature>
<reference evidence="1" key="1">
    <citation type="submission" date="2020-08" db="EMBL/GenBank/DDBJ databases">
        <title>Multicomponent nature underlies the extraordinary mechanical properties of spider dragline silk.</title>
        <authorList>
            <person name="Kono N."/>
            <person name="Nakamura H."/>
            <person name="Mori M."/>
            <person name="Yoshida Y."/>
            <person name="Ohtoshi R."/>
            <person name="Malay A.D."/>
            <person name="Moran D.A.P."/>
            <person name="Tomita M."/>
            <person name="Numata K."/>
            <person name="Arakawa K."/>
        </authorList>
    </citation>
    <scope>NUCLEOTIDE SEQUENCE</scope>
</reference>
<dbReference type="OrthoDB" id="6436981at2759"/>
<evidence type="ECO:0000313" key="1">
    <source>
        <dbReference type="EMBL" id="GFT68701.1"/>
    </source>
</evidence>
<name>A0A8X6PHM8_NEPPI</name>
<gene>
    <name evidence="1" type="primary">NCL1_23767</name>
    <name evidence="1" type="ORF">NPIL_307921</name>
</gene>
<sequence>METEHLNHDSCPLSNIINPDLTNELMLDSDMKNNTKNILESVCNDFENIDVGPPKENKYTMSKKWKMPGDFAEYSNDGSGITSEPVIRSTKCIFEDDTILSNSESSETNINNSVRDENSNISSIVEVPSFNSQNQKSDDIVNSNKDVQTETVPLQDYVKVGINPQNFSTQENLSSSLEELADAELVQTSKNSVSIIISNPCFIQVVRTPKSNDIQPDTLNSDEPSSDIGNINDVIVESPISNYGLQKMNTDTDGLLEVTSEIIYADDVDESSDGYNSPHSSTSKMYLSKKERNKTYFRSRAELGRFTKARRITAKMKAEWANKLAERGFLLCPMFGCFQKYRTISNFITHYKHCCCGTEKDLKHCPYCASVIFSSCKAVLHHMKVEHPERLEEYKASYPEPHDTYEITDDDGFRLIEISRRDKSVKCQKKRKFLNKENHLSPKKIILKHKTKTMNESVIESSKIKECGHFDKIVSKISSVNNKTNTHARYADEKRISKERRKRRLIVTGHVVTAEKYFEDERDIEMTKEIHPNQEKVNTKSR</sequence>
<dbReference type="EMBL" id="BMAW01116016">
    <property type="protein sequence ID" value="GFT68701.1"/>
    <property type="molecule type" value="Genomic_DNA"/>
</dbReference>
<organism evidence="1 2">
    <name type="scientific">Nephila pilipes</name>
    <name type="common">Giant wood spider</name>
    <name type="synonym">Nephila maculata</name>
    <dbReference type="NCBI Taxonomy" id="299642"/>
    <lineage>
        <taxon>Eukaryota</taxon>
        <taxon>Metazoa</taxon>
        <taxon>Ecdysozoa</taxon>
        <taxon>Arthropoda</taxon>
        <taxon>Chelicerata</taxon>
        <taxon>Arachnida</taxon>
        <taxon>Araneae</taxon>
        <taxon>Araneomorphae</taxon>
        <taxon>Entelegynae</taxon>
        <taxon>Araneoidea</taxon>
        <taxon>Nephilidae</taxon>
        <taxon>Nephila</taxon>
    </lineage>
</organism>